<evidence type="ECO:0000313" key="1">
    <source>
        <dbReference type="EMBL" id="MFC5834051.1"/>
    </source>
</evidence>
<dbReference type="RefSeq" id="WP_379523468.1">
    <property type="nucleotide sequence ID" value="NZ_JBHSPA010000108.1"/>
</dbReference>
<proteinExistence type="predicted"/>
<keyword evidence="2" id="KW-1185">Reference proteome</keyword>
<dbReference type="Proteomes" id="UP001596058">
    <property type="component" value="Unassembled WGS sequence"/>
</dbReference>
<name>A0ABW1DAG1_9ACTN</name>
<comment type="caution">
    <text evidence="1">The sequence shown here is derived from an EMBL/GenBank/DDBJ whole genome shotgun (WGS) entry which is preliminary data.</text>
</comment>
<protein>
    <submittedName>
        <fullName evidence="1">DUF6247 family protein</fullName>
    </submittedName>
</protein>
<organism evidence="1 2">
    <name type="scientific">Nonomuraea insulae</name>
    <dbReference type="NCBI Taxonomy" id="1616787"/>
    <lineage>
        <taxon>Bacteria</taxon>
        <taxon>Bacillati</taxon>
        <taxon>Actinomycetota</taxon>
        <taxon>Actinomycetes</taxon>
        <taxon>Streptosporangiales</taxon>
        <taxon>Streptosporangiaceae</taxon>
        <taxon>Nonomuraea</taxon>
    </lineage>
</organism>
<accession>A0ABW1DAG1</accession>
<evidence type="ECO:0000313" key="2">
    <source>
        <dbReference type="Proteomes" id="UP001596058"/>
    </source>
</evidence>
<dbReference type="InterPro" id="IPR046214">
    <property type="entry name" value="DUF6247"/>
</dbReference>
<gene>
    <name evidence="1" type="ORF">ACFPZ3_60265</name>
</gene>
<reference evidence="2" key="1">
    <citation type="journal article" date="2019" name="Int. J. Syst. Evol. Microbiol.">
        <title>The Global Catalogue of Microorganisms (GCM) 10K type strain sequencing project: providing services to taxonomists for standard genome sequencing and annotation.</title>
        <authorList>
            <consortium name="The Broad Institute Genomics Platform"/>
            <consortium name="The Broad Institute Genome Sequencing Center for Infectious Disease"/>
            <person name="Wu L."/>
            <person name="Ma J."/>
        </authorList>
    </citation>
    <scope>NUCLEOTIDE SEQUENCE [LARGE SCALE GENOMIC DNA]</scope>
    <source>
        <strain evidence="2">CCUG 53903</strain>
    </source>
</reference>
<sequence>MTAQPVEPVVPRDPGEDPAAIFEALPPPYRARFRAEYDEALEAAHDLARFKQVQTLLRQWRLRAIAYARPGYEEAVQDALQKRTETFTPYTPPEWDVAGRKSGVRIS</sequence>
<dbReference type="EMBL" id="JBHSPA010000108">
    <property type="protein sequence ID" value="MFC5834051.1"/>
    <property type="molecule type" value="Genomic_DNA"/>
</dbReference>
<dbReference type="Pfam" id="PF19760">
    <property type="entry name" value="DUF6247"/>
    <property type="match status" value="1"/>
</dbReference>